<evidence type="ECO:0000313" key="2">
    <source>
        <dbReference type="Proteomes" id="UP001454036"/>
    </source>
</evidence>
<accession>A0AAV3Q7P9</accession>
<keyword evidence="2" id="KW-1185">Reference proteome</keyword>
<sequence>MGPMLGGPTDPRVLIGFRTHVASRIWENSQFRGILKGHTRLQALKGWNLECSNENRRAVEIVKRSGLQKMRNFIFQTPNLALITTFT</sequence>
<dbReference type="EMBL" id="BAABME010003604">
    <property type="protein sequence ID" value="GAA0159446.1"/>
    <property type="molecule type" value="Genomic_DNA"/>
</dbReference>
<reference evidence="1 2" key="1">
    <citation type="submission" date="2024-01" db="EMBL/GenBank/DDBJ databases">
        <title>The complete chloroplast genome sequence of Lithospermum erythrorhizon: insights into the phylogenetic relationship among Boraginaceae species and the maternal lineages of purple gromwells.</title>
        <authorList>
            <person name="Okada T."/>
            <person name="Watanabe K."/>
        </authorList>
    </citation>
    <scope>NUCLEOTIDE SEQUENCE [LARGE SCALE GENOMIC DNA]</scope>
</reference>
<gene>
    <name evidence="1" type="ORF">LIER_16216</name>
</gene>
<dbReference type="AlphaFoldDB" id="A0AAV3Q7P9"/>
<comment type="caution">
    <text evidence="1">The sequence shown here is derived from an EMBL/GenBank/DDBJ whole genome shotgun (WGS) entry which is preliminary data.</text>
</comment>
<protein>
    <submittedName>
        <fullName evidence="1">Uncharacterized protein</fullName>
    </submittedName>
</protein>
<organism evidence="1 2">
    <name type="scientific">Lithospermum erythrorhizon</name>
    <name type="common">Purple gromwell</name>
    <name type="synonym">Lithospermum officinale var. erythrorhizon</name>
    <dbReference type="NCBI Taxonomy" id="34254"/>
    <lineage>
        <taxon>Eukaryota</taxon>
        <taxon>Viridiplantae</taxon>
        <taxon>Streptophyta</taxon>
        <taxon>Embryophyta</taxon>
        <taxon>Tracheophyta</taxon>
        <taxon>Spermatophyta</taxon>
        <taxon>Magnoliopsida</taxon>
        <taxon>eudicotyledons</taxon>
        <taxon>Gunneridae</taxon>
        <taxon>Pentapetalae</taxon>
        <taxon>asterids</taxon>
        <taxon>lamiids</taxon>
        <taxon>Boraginales</taxon>
        <taxon>Boraginaceae</taxon>
        <taxon>Boraginoideae</taxon>
        <taxon>Lithospermeae</taxon>
        <taxon>Lithospermum</taxon>
    </lineage>
</organism>
<proteinExistence type="predicted"/>
<evidence type="ECO:0000313" key="1">
    <source>
        <dbReference type="EMBL" id="GAA0159446.1"/>
    </source>
</evidence>
<name>A0AAV3Q7P9_LITER</name>
<dbReference type="Proteomes" id="UP001454036">
    <property type="component" value="Unassembled WGS sequence"/>
</dbReference>